<dbReference type="AlphaFoldDB" id="A0AAJ0F381"/>
<feature type="chain" id="PRO_5042515414" evidence="1">
    <location>
        <begin position="32"/>
        <end position="207"/>
    </location>
</feature>
<sequence length="207" mass="22340">MRLGRISTGGLARILLMSLLGTWMAAAPARAAMSASDIQLACNSLAHMAFDLKDLVNVVASMRNPGPFQDILDEFSDISDSCLSNVSLMIRSSVITAQGDQQLVYEAYSYFVQGLFELMDAVTDSAPAMIEVDKQAEFRIPSAIDRLSGVADALLFQVIAIFPTDTSYSQQSANQKSQVDSHFRHAAHAFHLATANTGAPYSNTTVV</sequence>
<gene>
    <name evidence="2" type="ORF">QBC47DRAFT_387940</name>
</gene>
<evidence type="ECO:0000256" key="1">
    <source>
        <dbReference type="SAM" id="SignalP"/>
    </source>
</evidence>
<evidence type="ECO:0000313" key="2">
    <source>
        <dbReference type="EMBL" id="KAK1753176.1"/>
    </source>
</evidence>
<name>A0AAJ0F381_9PEZI</name>
<keyword evidence="1" id="KW-0732">Signal</keyword>
<dbReference type="EMBL" id="MU839838">
    <property type="protein sequence ID" value="KAK1753176.1"/>
    <property type="molecule type" value="Genomic_DNA"/>
</dbReference>
<evidence type="ECO:0000313" key="3">
    <source>
        <dbReference type="Proteomes" id="UP001239445"/>
    </source>
</evidence>
<dbReference type="Proteomes" id="UP001239445">
    <property type="component" value="Unassembled WGS sequence"/>
</dbReference>
<accession>A0AAJ0F381</accession>
<proteinExistence type="predicted"/>
<comment type="caution">
    <text evidence="2">The sequence shown here is derived from an EMBL/GenBank/DDBJ whole genome shotgun (WGS) entry which is preliminary data.</text>
</comment>
<protein>
    <submittedName>
        <fullName evidence="2">Uncharacterized protein</fullName>
    </submittedName>
</protein>
<feature type="signal peptide" evidence="1">
    <location>
        <begin position="1"/>
        <end position="31"/>
    </location>
</feature>
<keyword evidence="3" id="KW-1185">Reference proteome</keyword>
<organism evidence="2 3">
    <name type="scientific">Echria macrotheca</name>
    <dbReference type="NCBI Taxonomy" id="438768"/>
    <lineage>
        <taxon>Eukaryota</taxon>
        <taxon>Fungi</taxon>
        <taxon>Dikarya</taxon>
        <taxon>Ascomycota</taxon>
        <taxon>Pezizomycotina</taxon>
        <taxon>Sordariomycetes</taxon>
        <taxon>Sordariomycetidae</taxon>
        <taxon>Sordariales</taxon>
        <taxon>Schizotheciaceae</taxon>
        <taxon>Echria</taxon>
    </lineage>
</organism>
<reference evidence="2" key="1">
    <citation type="submission" date="2023-06" db="EMBL/GenBank/DDBJ databases">
        <title>Genome-scale phylogeny and comparative genomics of the fungal order Sordariales.</title>
        <authorList>
            <consortium name="Lawrence Berkeley National Laboratory"/>
            <person name="Hensen N."/>
            <person name="Bonometti L."/>
            <person name="Westerberg I."/>
            <person name="Brannstrom I.O."/>
            <person name="Guillou S."/>
            <person name="Cros-Aarteil S."/>
            <person name="Calhoun S."/>
            <person name="Haridas S."/>
            <person name="Kuo A."/>
            <person name="Mondo S."/>
            <person name="Pangilinan J."/>
            <person name="Riley R."/>
            <person name="Labutti K."/>
            <person name="Andreopoulos B."/>
            <person name="Lipzen A."/>
            <person name="Chen C."/>
            <person name="Yanf M."/>
            <person name="Daum C."/>
            <person name="Ng V."/>
            <person name="Clum A."/>
            <person name="Steindorff A."/>
            <person name="Ohm R."/>
            <person name="Martin F."/>
            <person name="Silar P."/>
            <person name="Natvig D."/>
            <person name="Lalanne C."/>
            <person name="Gautier V."/>
            <person name="Ament-Velasquez S.L."/>
            <person name="Kruys A."/>
            <person name="Hutchinson M.I."/>
            <person name="Powell A.J."/>
            <person name="Barry K."/>
            <person name="Miller A.N."/>
            <person name="Grigoriev I.V."/>
            <person name="Debuchy R."/>
            <person name="Gladieux P."/>
            <person name="Thoren M.H."/>
            <person name="Johannesson H."/>
        </authorList>
    </citation>
    <scope>NUCLEOTIDE SEQUENCE</scope>
    <source>
        <strain evidence="2">PSN4</strain>
    </source>
</reference>